<evidence type="ECO:0000256" key="2">
    <source>
        <dbReference type="ARBA" id="ARBA00022448"/>
    </source>
</evidence>
<dbReference type="Gene3D" id="3.40.190.10">
    <property type="entry name" value="Periplasmic binding protein-like II"/>
    <property type="match status" value="1"/>
</dbReference>
<dbReference type="AlphaFoldDB" id="A0A1H3EMN7"/>
<dbReference type="Proteomes" id="UP000199266">
    <property type="component" value="Unassembled WGS sequence"/>
</dbReference>
<evidence type="ECO:0000313" key="6">
    <source>
        <dbReference type="Proteomes" id="UP000199266"/>
    </source>
</evidence>
<proteinExistence type="inferred from homology"/>
<dbReference type="GO" id="GO:0042597">
    <property type="term" value="C:periplasmic space"/>
    <property type="evidence" value="ECO:0007669"/>
    <property type="project" value="UniProtKB-ARBA"/>
</dbReference>
<dbReference type="GO" id="GO:0015833">
    <property type="term" value="P:peptide transport"/>
    <property type="evidence" value="ECO:0007669"/>
    <property type="project" value="TreeGrafter"/>
</dbReference>
<dbReference type="PIRSF" id="PIRSF002741">
    <property type="entry name" value="MppA"/>
    <property type="match status" value="1"/>
</dbReference>
<dbReference type="PANTHER" id="PTHR30290:SF9">
    <property type="entry name" value="OLIGOPEPTIDE-BINDING PROTEIN APPA"/>
    <property type="match status" value="1"/>
</dbReference>
<keyword evidence="3" id="KW-0732">Signal</keyword>
<organism evidence="5 6">
    <name type="scientific">Acetomicrobium thermoterrenum DSM 13490</name>
    <dbReference type="NCBI Taxonomy" id="1120987"/>
    <lineage>
        <taxon>Bacteria</taxon>
        <taxon>Thermotogati</taxon>
        <taxon>Synergistota</taxon>
        <taxon>Synergistia</taxon>
        <taxon>Synergistales</taxon>
        <taxon>Acetomicrobiaceae</taxon>
        <taxon>Acetomicrobium</taxon>
    </lineage>
</organism>
<dbReference type="Gene3D" id="3.10.105.10">
    <property type="entry name" value="Dipeptide-binding Protein, Domain 3"/>
    <property type="match status" value="1"/>
</dbReference>
<evidence type="ECO:0000256" key="3">
    <source>
        <dbReference type="ARBA" id="ARBA00022729"/>
    </source>
</evidence>
<dbReference type="GO" id="GO:0043190">
    <property type="term" value="C:ATP-binding cassette (ABC) transporter complex"/>
    <property type="evidence" value="ECO:0007669"/>
    <property type="project" value="InterPro"/>
</dbReference>
<gene>
    <name evidence="5" type="ORF">SAMN03080603_00674</name>
</gene>
<evidence type="ECO:0000313" key="5">
    <source>
        <dbReference type="EMBL" id="SDX79865.1"/>
    </source>
</evidence>
<dbReference type="InterPro" id="IPR039424">
    <property type="entry name" value="SBP_5"/>
</dbReference>
<name>A0A1H3EMN7_9BACT</name>
<dbReference type="PANTHER" id="PTHR30290">
    <property type="entry name" value="PERIPLASMIC BINDING COMPONENT OF ABC TRANSPORTER"/>
    <property type="match status" value="1"/>
</dbReference>
<reference evidence="6" key="1">
    <citation type="submission" date="2016-10" db="EMBL/GenBank/DDBJ databases">
        <authorList>
            <person name="Varghese N."/>
            <person name="Submissions S."/>
        </authorList>
    </citation>
    <scope>NUCLEOTIDE SEQUENCE [LARGE SCALE GENOMIC DNA]</scope>
    <source>
        <strain evidence="6">DSM 13490</strain>
    </source>
</reference>
<feature type="domain" description="Solute-binding protein family 5" evidence="4">
    <location>
        <begin position="73"/>
        <end position="407"/>
    </location>
</feature>
<protein>
    <submittedName>
        <fullName evidence="5">Peptide/nickel transport system substrate-binding protein</fullName>
    </submittedName>
</protein>
<dbReference type="CDD" id="cd08512">
    <property type="entry name" value="PBP2_NikA_DppA_OppA_like_7"/>
    <property type="match status" value="1"/>
</dbReference>
<dbReference type="InterPro" id="IPR000914">
    <property type="entry name" value="SBP_5_dom"/>
</dbReference>
<accession>A0A1H3EMN7</accession>
<dbReference type="SUPFAM" id="SSF53850">
    <property type="entry name" value="Periplasmic binding protein-like II"/>
    <property type="match status" value="1"/>
</dbReference>
<dbReference type="EMBL" id="FNPD01000003">
    <property type="protein sequence ID" value="SDX79865.1"/>
    <property type="molecule type" value="Genomic_DNA"/>
</dbReference>
<sequence>MMKKVIFRTMLIGLFVGMIFTGYAWATVDDRIVRFTASNTPNIDPAQGHDRASQIALVNLYDSLIFQDYLGNLKNGVAESWTVSDDGLKYTFKIRDGILFHNGDKLTADDVVFSMKRLLTIKRGFSYLFEGLVKDISNPSNDTVVITLSEPFGPFLSTLTRFYIVNKKQVLEHLQDGNYGEFKDYGTNWLINNDAGSGPYKVVEMAHNQHLRAVKFPEYWKGFSSGNPEGFELLAVSEPVSVRTMMMRRQLEFTDEYQPVETYKSLEKVKGIDIFAISNGKMLYLSLNNAKAPTDDVHFRKALSYAIDYEALLQIFPWRKQPKAPIALSLIGAVSDLPYYDYDLEKAKEELSLSKYADNPDQFPVEIAWVADVPDREKLALAFQTYFDKLGVNVEVVKVPWAKFVDQASRLEDTPHGTTISESSHYSEAGSLLRAIYHSESIGTYTNTSWVKYPDIDEAIDKALKETDLNERLKLYRKAQELIVQYQPHIPIFEEPEVHAYQSGYLTWEPAELQKQEKTIAPGLDLLYMLGVQFREE</sequence>
<evidence type="ECO:0000259" key="4">
    <source>
        <dbReference type="Pfam" id="PF00496"/>
    </source>
</evidence>
<dbReference type="InterPro" id="IPR030678">
    <property type="entry name" value="Peptide/Ni-bd"/>
</dbReference>
<comment type="similarity">
    <text evidence="1">Belongs to the bacterial solute-binding protein 5 family.</text>
</comment>
<dbReference type="GO" id="GO:1904680">
    <property type="term" value="F:peptide transmembrane transporter activity"/>
    <property type="evidence" value="ECO:0007669"/>
    <property type="project" value="TreeGrafter"/>
</dbReference>
<dbReference type="Gene3D" id="3.90.76.10">
    <property type="entry name" value="Dipeptide-binding Protein, Domain 1"/>
    <property type="match status" value="1"/>
</dbReference>
<keyword evidence="6" id="KW-1185">Reference proteome</keyword>
<dbReference type="Pfam" id="PF00496">
    <property type="entry name" value="SBP_bac_5"/>
    <property type="match status" value="1"/>
</dbReference>
<keyword evidence="2" id="KW-0813">Transport</keyword>
<evidence type="ECO:0000256" key="1">
    <source>
        <dbReference type="ARBA" id="ARBA00005695"/>
    </source>
</evidence>